<organism evidence="5 6">
    <name type="scientific">Corallococcus terminator</name>
    <dbReference type="NCBI Taxonomy" id="2316733"/>
    <lineage>
        <taxon>Bacteria</taxon>
        <taxon>Pseudomonadati</taxon>
        <taxon>Myxococcota</taxon>
        <taxon>Myxococcia</taxon>
        <taxon>Myxococcales</taxon>
        <taxon>Cystobacterineae</taxon>
        <taxon>Myxococcaceae</taxon>
        <taxon>Corallococcus</taxon>
    </lineage>
</organism>
<feature type="domain" description="NADP-dependent oxidoreductase" evidence="4">
    <location>
        <begin position="4"/>
        <end position="177"/>
    </location>
</feature>
<dbReference type="Proteomes" id="UP000268094">
    <property type="component" value="Unassembled WGS sequence"/>
</dbReference>
<dbReference type="EMBL" id="RAVZ01000334">
    <property type="protein sequence ID" value="RKG75391.1"/>
    <property type="molecule type" value="Genomic_DNA"/>
</dbReference>
<reference evidence="6" key="1">
    <citation type="submission" date="2018-09" db="EMBL/GenBank/DDBJ databases">
        <authorList>
            <person name="Livingstone P.G."/>
            <person name="Whitworth D.E."/>
        </authorList>
    </citation>
    <scope>NUCLEOTIDE SEQUENCE [LARGE SCALE GENOMIC DNA]</scope>
    <source>
        <strain evidence="6">CA054A</strain>
    </source>
</reference>
<feature type="non-terminal residue" evidence="5">
    <location>
        <position position="1"/>
    </location>
</feature>
<evidence type="ECO:0000256" key="3">
    <source>
        <dbReference type="ARBA" id="ARBA00023002"/>
    </source>
</evidence>
<evidence type="ECO:0000313" key="5">
    <source>
        <dbReference type="EMBL" id="RKG75391.1"/>
    </source>
</evidence>
<dbReference type="InterPro" id="IPR018170">
    <property type="entry name" value="Aldo/ket_reductase_CS"/>
</dbReference>
<dbReference type="GO" id="GO:0016616">
    <property type="term" value="F:oxidoreductase activity, acting on the CH-OH group of donors, NAD or NADP as acceptor"/>
    <property type="evidence" value="ECO:0007669"/>
    <property type="project" value="UniProtKB-ARBA"/>
</dbReference>
<keyword evidence="3" id="KW-0560">Oxidoreductase</keyword>
<dbReference type="AlphaFoldDB" id="A0A3A8IAJ8"/>
<comment type="caution">
    <text evidence="5">The sequence shown here is derived from an EMBL/GenBank/DDBJ whole genome shotgun (WGS) entry which is preliminary data.</text>
</comment>
<dbReference type="SUPFAM" id="SSF51430">
    <property type="entry name" value="NAD(P)-linked oxidoreductase"/>
    <property type="match status" value="1"/>
</dbReference>
<dbReference type="Gene3D" id="3.20.20.100">
    <property type="entry name" value="NADP-dependent oxidoreductase domain"/>
    <property type="match status" value="1"/>
</dbReference>
<gene>
    <name evidence="5" type="ORF">D7V88_33565</name>
</gene>
<dbReference type="PROSITE" id="PS00062">
    <property type="entry name" value="ALDOKETO_REDUCTASE_2"/>
    <property type="match status" value="1"/>
</dbReference>
<evidence type="ECO:0000259" key="4">
    <source>
        <dbReference type="Pfam" id="PF00248"/>
    </source>
</evidence>
<evidence type="ECO:0000256" key="1">
    <source>
        <dbReference type="ARBA" id="ARBA00007905"/>
    </source>
</evidence>
<dbReference type="OrthoDB" id="5328358at2"/>
<evidence type="ECO:0000313" key="6">
    <source>
        <dbReference type="Proteomes" id="UP000268094"/>
    </source>
</evidence>
<evidence type="ECO:0000256" key="2">
    <source>
        <dbReference type="ARBA" id="ARBA00022857"/>
    </source>
</evidence>
<dbReference type="InterPro" id="IPR036812">
    <property type="entry name" value="NAD(P)_OxRdtase_dom_sf"/>
</dbReference>
<dbReference type="PANTHER" id="PTHR43827:SF3">
    <property type="entry name" value="NADP-DEPENDENT OXIDOREDUCTASE DOMAIN-CONTAINING PROTEIN"/>
    <property type="match status" value="1"/>
</dbReference>
<dbReference type="RefSeq" id="WP_147448967.1">
    <property type="nucleotide sequence ID" value="NZ_RAVZ01000334.1"/>
</dbReference>
<dbReference type="PANTHER" id="PTHR43827">
    <property type="entry name" value="2,5-DIKETO-D-GLUCONIC ACID REDUCTASE"/>
    <property type="match status" value="1"/>
</dbReference>
<dbReference type="PRINTS" id="PR00069">
    <property type="entry name" value="ALDKETRDTASE"/>
</dbReference>
<sequence>ATLRAFDASARRLGLEGVDLYLIHWPLPAKQLYVDTWRAFIRLRDEGRVRSIGVSNFQPHHLQKLVDETGVVPSVNQVELHPDLAQPELVEDAAKRGIVLEAWSPLGRGGDVLKNDAIVRVAKKHGRSPAQIILRWHVERDVIAIPKSKDPERMRQNLDIFDFKLDAEDLAAFQKLDRGHRMGGDPDVYVEE</sequence>
<proteinExistence type="inferred from homology"/>
<accession>A0A3A8IAJ8</accession>
<keyword evidence="2" id="KW-0521">NADP</keyword>
<protein>
    <submittedName>
        <fullName evidence="5">Aldo/keto reductase</fullName>
    </submittedName>
</protein>
<dbReference type="InterPro" id="IPR023210">
    <property type="entry name" value="NADP_OxRdtase_dom"/>
</dbReference>
<name>A0A3A8IAJ8_9BACT</name>
<dbReference type="PROSITE" id="PS00063">
    <property type="entry name" value="ALDOKETO_REDUCTASE_3"/>
    <property type="match status" value="1"/>
</dbReference>
<dbReference type="Pfam" id="PF00248">
    <property type="entry name" value="Aldo_ket_red"/>
    <property type="match status" value="1"/>
</dbReference>
<comment type="similarity">
    <text evidence="1">Belongs to the aldo/keto reductase family.</text>
</comment>
<dbReference type="InterPro" id="IPR020471">
    <property type="entry name" value="AKR"/>
</dbReference>
<keyword evidence="6" id="KW-1185">Reference proteome</keyword>